<organism evidence="1 2">
    <name type="scientific">Staphylococcus saprophyticus</name>
    <dbReference type="NCBI Taxonomy" id="29385"/>
    <lineage>
        <taxon>Bacteria</taxon>
        <taxon>Bacillati</taxon>
        <taxon>Bacillota</taxon>
        <taxon>Bacilli</taxon>
        <taxon>Bacillales</taxon>
        <taxon>Staphylococcaceae</taxon>
        <taxon>Staphylococcus</taxon>
    </lineage>
</organism>
<protein>
    <submittedName>
        <fullName evidence="1">Uncharacterized protein</fullName>
    </submittedName>
</protein>
<accession>A0A380HKV4</accession>
<name>A0A380HKV4_STASA</name>
<evidence type="ECO:0000313" key="1">
    <source>
        <dbReference type="EMBL" id="SUM81550.1"/>
    </source>
</evidence>
<reference evidence="1 2" key="1">
    <citation type="submission" date="2018-06" db="EMBL/GenBank/DDBJ databases">
        <authorList>
            <consortium name="Pathogen Informatics"/>
            <person name="Doyle S."/>
        </authorList>
    </citation>
    <scope>NUCLEOTIDE SEQUENCE [LARGE SCALE GENOMIC DNA]</scope>
    <source>
        <strain evidence="1 2">NCTC7688</strain>
    </source>
</reference>
<dbReference type="Proteomes" id="UP000254707">
    <property type="component" value="Unassembled WGS sequence"/>
</dbReference>
<dbReference type="AlphaFoldDB" id="A0A380HKV4"/>
<evidence type="ECO:0000313" key="2">
    <source>
        <dbReference type="Proteomes" id="UP000254707"/>
    </source>
</evidence>
<dbReference type="EMBL" id="UHED01000001">
    <property type="protein sequence ID" value="SUM81550.1"/>
    <property type="molecule type" value="Genomic_DNA"/>
</dbReference>
<proteinExistence type="predicted"/>
<sequence length="55" mass="6217">MKKKLPLVLSFVLAGLIVIGQTGFTQGSDYDQRMDNMINACTNFMQSFDDNKENK</sequence>
<gene>
    <name evidence="1" type="ORF">NCTC7688_00034</name>
</gene>
<dbReference type="RefSeq" id="WP_162837505.1">
    <property type="nucleotide sequence ID" value="NZ_CP022092.1"/>
</dbReference>